<keyword evidence="3" id="KW-0479">Metal-binding</keyword>
<keyword evidence="4" id="KW-0408">Iron</keyword>
<keyword evidence="5" id="KW-0472">Membrane</keyword>
<evidence type="ECO:0008006" key="8">
    <source>
        <dbReference type="Google" id="ProtNLM"/>
    </source>
</evidence>
<dbReference type="InterPro" id="IPR036396">
    <property type="entry name" value="Cyt_P450_sf"/>
</dbReference>
<keyword evidence="7" id="KW-1185">Reference proteome</keyword>
<comment type="similarity">
    <text evidence="2">Belongs to the cytochrome P450 family.</text>
</comment>
<dbReference type="PANTHER" id="PTHR24300:SF397">
    <property type="entry name" value="CYTOCHROME P450 2U1"/>
    <property type="match status" value="1"/>
</dbReference>
<dbReference type="InterPro" id="IPR002401">
    <property type="entry name" value="Cyt_P450_E_grp-I"/>
</dbReference>
<protein>
    <recommendedName>
        <fullName evidence="8">Cytochrome P450</fullName>
    </recommendedName>
</protein>
<dbReference type="Gene3D" id="1.10.630.10">
    <property type="entry name" value="Cytochrome P450"/>
    <property type="match status" value="1"/>
</dbReference>
<evidence type="ECO:0000313" key="6">
    <source>
        <dbReference type="EMBL" id="CAK8671509.1"/>
    </source>
</evidence>
<keyword evidence="5" id="KW-0812">Transmembrane</keyword>
<evidence type="ECO:0000256" key="2">
    <source>
        <dbReference type="ARBA" id="ARBA00010617"/>
    </source>
</evidence>
<accession>A0ABP0EZB0</accession>
<name>A0ABP0EZB0_CLALP</name>
<dbReference type="Pfam" id="PF00067">
    <property type="entry name" value="p450"/>
    <property type="match status" value="2"/>
</dbReference>
<evidence type="ECO:0000313" key="7">
    <source>
        <dbReference type="Proteomes" id="UP001642483"/>
    </source>
</evidence>
<dbReference type="InterPro" id="IPR001128">
    <property type="entry name" value="Cyt_P450"/>
</dbReference>
<keyword evidence="5" id="KW-1133">Transmembrane helix</keyword>
<dbReference type="PRINTS" id="PR00463">
    <property type="entry name" value="EP450I"/>
</dbReference>
<evidence type="ECO:0000256" key="1">
    <source>
        <dbReference type="ARBA" id="ARBA00001971"/>
    </source>
</evidence>
<feature type="transmembrane region" description="Helical" evidence="5">
    <location>
        <begin position="43"/>
        <end position="61"/>
    </location>
</feature>
<sequence length="230" mass="26591">MGRLSNGVAHGHPVTVQATLLTENKFNRFQETKNMRYVIDRSLFVLLYFVHVYLQFIPPLIEEHKKNFQPDCIRDCIDAFLYEQKYRKGKEYFTNKQLSISCRDLFEAGTKTSPWTKSKEAAQILQWLTDRTCEGEEVMPNIYAAHFDPLTWQNPRQFNPGRHIDQDGKFLYSSKVIPFSLGSRACTGEHLARMEVFLIFVGVLQKFTIISGTPNLSSLTEGRFGIMYST</sequence>
<dbReference type="PANTHER" id="PTHR24300">
    <property type="entry name" value="CYTOCHROME P450 508A4-RELATED"/>
    <property type="match status" value="1"/>
</dbReference>
<proteinExistence type="inferred from homology"/>
<evidence type="ECO:0000256" key="4">
    <source>
        <dbReference type="ARBA" id="ARBA00023004"/>
    </source>
</evidence>
<evidence type="ECO:0000256" key="5">
    <source>
        <dbReference type="SAM" id="Phobius"/>
    </source>
</evidence>
<dbReference type="SUPFAM" id="SSF48264">
    <property type="entry name" value="Cytochrome P450"/>
    <property type="match status" value="1"/>
</dbReference>
<dbReference type="Proteomes" id="UP001642483">
    <property type="component" value="Unassembled WGS sequence"/>
</dbReference>
<organism evidence="6 7">
    <name type="scientific">Clavelina lepadiformis</name>
    <name type="common">Light-bulb sea squirt</name>
    <name type="synonym">Ascidia lepadiformis</name>
    <dbReference type="NCBI Taxonomy" id="159417"/>
    <lineage>
        <taxon>Eukaryota</taxon>
        <taxon>Metazoa</taxon>
        <taxon>Chordata</taxon>
        <taxon>Tunicata</taxon>
        <taxon>Ascidiacea</taxon>
        <taxon>Aplousobranchia</taxon>
        <taxon>Clavelinidae</taxon>
        <taxon>Clavelina</taxon>
    </lineage>
</organism>
<reference evidence="6 7" key="1">
    <citation type="submission" date="2024-02" db="EMBL/GenBank/DDBJ databases">
        <authorList>
            <person name="Daric V."/>
            <person name="Darras S."/>
        </authorList>
    </citation>
    <scope>NUCLEOTIDE SEQUENCE [LARGE SCALE GENOMIC DNA]</scope>
</reference>
<gene>
    <name evidence="6" type="ORF">CVLEPA_LOCUS568</name>
</gene>
<dbReference type="EMBL" id="CAWYQH010000001">
    <property type="protein sequence ID" value="CAK8671509.1"/>
    <property type="molecule type" value="Genomic_DNA"/>
</dbReference>
<dbReference type="InterPro" id="IPR050182">
    <property type="entry name" value="Cytochrome_P450_fam2"/>
</dbReference>
<evidence type="ECO:0000256" key="3">
    <source>
        <dbReference type="ARBA" id="ARBA00022723"/>
    </source>
</evidence>
<comment type="caution">
    <text evidence="6">The sequence shown here is derived from an EMBL/GenBank/DDBJ whole genome shotgun (WGS) entry which is preliminary data.</text>
</comment>
<comment type="cofactor">
    <cofactor evidence="1">
        <name>heme</name>
        <dbReference type="ChEBI" id="CHEBI:30413"/>
    </cofactor>
</comment>